<feature type="compositionally biased region" description="Basic and acidic residues" evidence="7">
    <location>
        <begin position="318"/>
        <end position="342"/>
    </location>
</feature>
<reference evidence="8" key="1">
    <citation type="submission" date="2007-04" db="EMBL/GenBank/DDBJ databases">
        <title>Annotation of Pediculus humanus corporis strain USDA.</title>
        <authorList>
            <person name="Kirkness E."/>
            <person name="Hannick L."/>
            <person name="Hass B."/>
            <person name="Bruggner R."/>
            <person name="Lawson D."/>
            <person name="Bidwell S."/>
            <person name="Joardar V."/>
            <person name="Caler E."/>
            <person name="Walenz B."/>
            <person name="Inman J."/>
            <person name="Schobel S."/>
            <person name="Galinsky K."/>
            <person name="Amedeo P."/>
            <person name="Strausberg R."/>
        </authorList>
    </citation>
    <scope>NUCLEOTIDE SEQUENCE</scope>
    <source>
        <strain evidence="8">USDA</strain>
    </source>
</reference>
<evidence type="ECO:0008006" key="11">
    <source>
        <dbReference type="Google" id="ProtNLM"/>
    </source>
</evidence>
<dbReference type="GO" id="GO:0016556">
    <property type="term" value="P:mRNA modification"/>
    <property type="evidence" value="ECO:0007669"/>
    <property type="project" value="InterPro"/>
</dbReference>
<evidence type="ECO:0000313" key="9">
    <source>
        <dbReference type="EnsemblMetazoa" id="PHUM529290-PA"/>
    </source>
</evidence>
<dbReference type="GO" id="GO:0000381">
    <property type="term" value="P:regulation of alternative mRNA splicing, via spliceosome"/>
    <property type="evidence" value="ECO:0007669"/>
    <property type="project" value="InterPro"/>
</dbReference>
<dbReference type="PANTHER" id="PTHR15217:SF0">
    <property type="entry name" value="PRE-MRNA-SPLICING REGULATOR WTAP"/>
    <property type="match status" value="1"/>
</dbReference>
<evidence type="ECO:0000256" key="4">
    <source>
        <dbReference type="ARBA" id="ARBA00023187"/>
    </source>
</evidence>
<dbReference type="OrthoDB" id="3366661at2759"/>
<dbReference type="eggNOG" id="KOG2991">
    <property type="taxonomic scope" value="Eukaryota"/>
</dbReference>
<evidence type="ECO:0000256" key="5">
    <source>
        <dbReference type="ARBA" id="ARBA00023242"/>
    </source>
</evidence>
<dbReference type="InterPro" id="IPR033757">
    <property type="entry name" value="WTAP"/>
</dbReference>
<evidence type="ECO:0000256" key="7">
    <source>
        <dbReference type="SAM" id="MobiDB-lite"/>
    </source>
</evidence>
<reference evidence="8" key="2">
    <citation type="submission" date="2007-04" db="EMBL/GenBank/DDBJ databases">
        <title>The genome of the human body louse.</title>
        <authorList>
            <consortium name="The Human Body Louse Genome Consortium"/>
            <person name="Kirkness E."/>
            <person name="Walenz B."/>
            <person name="Hass B."/>
            <person name="Bruggner R."/>
            <person name="Strausberg R."/>
        </authorList>
    </citation>
    <scope>NUCLEOTIDE SEQUENCE</scope>
    <source>
        <strain evidence="8">USDA</strain>
    </source>
</reference>
<accession>E0VZ88</accession>
<reference evidence="9" key="3">
    <citation type="submission" date="2021-02" db="UniProtKB">
        <authorList>
            <consortium name="EnsemblMetazoa"/>
        </authorList>
    </citation>
    <scope>IDENTIFICATION</scope>
    <source>
        <strain evidence="9">USDA</strain>
    </source>
</reference>
<dbReference type="OMA" id="HEEGQNE"/>
<dbReference type="PANTHER" id="PTHR15217">
    <property type="entry name" value="WILMS' TUMOR 1-ASSOCIATING PROTEIN"/>
    <property type="match status" value="1"/>
</dbReference>
<dbReference type="CTD" id="8235024"/>
<evidence type="ECO:0000256" key="6">
    <source>
        <dbReference type="SAM" id="Coils"/>
    </source>
</evidence>
<name>E0VZ88_PEDHC</name>
<protein>
    <recommendedName>
        <fullName evidence="11">Pre-mRNA-splicing regulator WTAP</fullName>
    </recommendedName>
</protein>
<evidence type="ECO:0000256" key="2">
    <source>
        <dbReference type="ARBA" id="ARBA00010313"/>
    </source>
</evidence>
<feature type="coiled-coil region" evidence="6">
    <location>
        <begin position="53"/>
        <end position="156"/>
    </location>
</feature>
<keyword evidence="10" id="KW-1185">Reference proteome</keyword>
<proteinExistence type="inferred from homology"/>
<dbReference type="EMBL" id="AAZO01006417">
    <property type="status" value="NOT_ANNOTATED_CDS"/>
    <property type="molecule type" value="Genomic_DNA"/>
</dbReference>
<dbReference type="GO" id="GO:0005634">
    <property type="term" value="C:nucleus"/>
    <property type="evidence" value="ECO:0007669"/>
    <property type="project" value="UniProtKB-SubCell"/>
</dbReference>
<dbReference type="EnsemblMetazoa" id="PHUM529290-RA">
    <property type="protein sequence ID" value="PHUM529290-PA"/>
    <property type="gene ID" value="PHUM529290"/>
</dbReference>
<dbReference type="STRING" id="121224.E0VZ88"/>
<evidence type="ECO:0000256" key="1">
    <source>
        <dbReference type="ARBA" id="ARBA00004123"/>
    </source>
</evidence>
<evidence type="ECO:0000313" key="10">
    <source>
        <dbReference type="Proteomes" id="UP000009046"/>
    </source>
</evidence>
<dbReference type="Proteomes" id="UP000009046">
    <property type="component" value="Unassembled WGS sequence"/>
</dbReference>
<keyword evidence="3" id="KW-0507">mRNA processing</keyword>
<feature type="compositionally biased region" description="Polar residues" evidence="7">
    <location>
        <begin position="296"/>
        <end position="316"/>
    </location>
</feature>
<evidence type="ECO:0000256" key="3">
    <source>
        <dbReference type="ARBA" id="ARBA00022664"/>
    </source>
</evidence>
<comment type="subcellular location">
    <subcellularLocation>
        <location evidence="1">Nucleus</location>
    </subcellularLocation>
</comment>
<comment type="similarity">
    <text evidence="2">Belongs to the fl(2)d family.</text>
</comment>
<dbReference type="VEuPathDB" id="VectorBase:PHUM529290"/>
<feature type="compositionally biased region" description="Basic and acidic residues" evidence="7">
    <location>
        <begin position="285"/>
        <end position="295"/>
    </location>
</feature>
<dbReference type="InParanoid" id="E0VZ88"/>
<dbReference type="HOGENOM" id="CLU_044551_1_1_1"/>
<dbReference type="AlphaFoldDB" id="E0VZ88"/>
<dbReference type="RefSeq" id="XP_002431432.1">
    <property type="nucleotide sequence ID" value="XM_002431387.1"/>
</dbReference>
<feature type="compositionally biased region" description="Low complexity" evidence="7">
    <location>
        <begin position="261"/>
        <end position="270"/>
    </location>
</feature>
<dbReference type="EMBL" id="DS235851">
    <property type="protein sequence ID" value="EEB18694.1"/>
    <property type="molecule type" value="Genomic_DNA"/>
</dbReference>
<feature type="region of interest" description="Disordered" evidence="7">
    <location>
        <begin position="255"/>
        <end position="342"/>
    </location>
</feature>
<organism>
    <name type="scientific">Pediculus humanus subsp. corporis</name>
    <name type="common">Body louse</name>
    <dbReference type="NCBI Taxonomy" id="121224"/>
    <lineage>
        <taxon>Eukaryota</taxon>
        <taxon>Metazoa</taxon>
        <taxon>Ecdysozoa</taxon>
        <taxon>Arthropoda</taxon>
        <taxon>Hexapoda</taxon>
        <taxon>Insecta</taxon>
        <taxon>Pterygota</taxon>
        <taxon>Neoptera</taxon>
        <taxon>Paraneoptera</taxon>
        <taxon>Psocodea</taxon>
        <taxon>Troctomorpha</taxon>
        <taxon>Phthiraptera</taxon>
        <taxon>Anoplura</taxon>
        <taxon>Pediculidae</taxon>
        <taxon>Pediculus</taxon>
    </lineage>
</organism>
<dbReference type="KEGG" id="phu:Phum_PHUM529290"/>
<dbReference type="GO" id="GO:0006397">
    <property type="term" value="P:mRNA processing"/>
    <property type="evidence" value="ECO:0007669"/>
    <property type="project" value="UniProtKB-KW"/>
</dbReference>
<dbReference type="GO" id="GO:0008380">
    <property type="term" value="P:RNA splicing"/>
    <property type="evidence" value="ECO:0007669"/>
    <property type="project" value="UniProtKB-KW"/>
</dbReference>
<keyword evidence="5" id="KW-0539">Nucleus</keyword>
<keyword evidence="4" id="KW-0508">mRNA splicing</keyword>
<sequence length="410" mass="46749">MSEEESNQKKEQSQPEKEKNCSIVERVVLNKSEKELLTKEEWAQKWLTMELYVDQLEERLSSMEADIVSLKTSEERCKQQNAEALQREKILMRRVANKDQEIQDYVNQIAELKAGQAPGAAALRSALLDPAVNLLLHRLRQEITSLKTRLEETQNELSAWKFTPDSNTGKRLMAKCRLLYQENEELGRVVSSGRLAKLEGDLALQKSFSEEVKKSQSELDEFLQDLDEDVEGMQSTIYVLQQELRKSKEALMELQQRKELSSSGNSSNESFIKGGDESNNGTESAEFRTRNESERLTNGNHSVLCSSRTTNQSNKVLDSPKPDSEKKIRTTTNNHEEGQNELTSELKKLDEATNFGDGSRIDNDVNSVRKRTFDESSNESDNIHLVKKSRRSSELSLDYNEDELCLMNGL</sequence>
<evidence type="ECO:0000313" key="8">
    <source>
        <dbReference type="EMBL" id="EEB18694.1"/>
    </source>
</evidence>
<keyword evidence="6" id="KW-0175">Coiled coil</keyword>
<gene>
    <name evidence="9" type="primary">8235024</name>
    <name evidence="8" type="ORF">Phum_PHUM529290</name>
</gene>
<dbReference type="Pfam" id="PF17098">
    <property type="entry name" value="Wtap"/>
    <property type="match status" value="1"/>
</dbReference>
<dbReference type="GeneID" id="8235024"/>